<keyword evidence="8" id="KW-0862">Zinc</keyword>
<feature type="region of interest" description="Disordered" evidence="14">
    <location>
        <begin position="1244"/>
        <end position="1268"/>
    </location>
</feature>
<dbReference type="EMBL" id="OUUW01000001">
    <property type="protein sequence ID" value="SPP75740.1"/>
    <property type="molecule type" value="Genomic_DNA"/>
</dbReference>
<dbReference type="GO" id="GO:0031297">
    <property type="term" value="P:replication fork processing"/>
    <property type="evidence" value="ECO:0007669"/>
    <property type="project" value="TreeGrafter"/>
</dbReference>
<keyword evidence="9" id="KW-0067">ATP-binding</keyword>
<feature type="compositionally biased region" description="Polar residues" evidence="14">
    <location>
        <begin position="1611"/>
        <end position="1625"/>
    </location>
</feature>
<feature type="compositionally biased region" description="Low complexity" evidence="14">
    <location>
        <begin position="239"/>
        <end position="260"/>
    </location>
</feature>
<feature type="domain" description="MADF" evidence="15">
    <location>
        <begin position="1063"/>
        <end position="1155"/>
    </location>
</feature>
<feature type="region of interest" description="Disordered" evidence="14">
    <location>
        <begin position="1311"/>
        <end position="1543"/>
    </location>
</feature>
<dbReference type="GO" id="GO:0006338">
    <property type="term" value="P:chromatin remodeling"/>
    <property type="evidence" value="ECO:0007669"/>
    <property type="project" value="TreeGrafter"/>
</dbReference>
<dbReference type="PANTHER" id="PTHR46357">
    <property type="entry name" value="TRANSCRIPTIONAL REGULATOR ATRX"/>
    <property type="match status" value="1"/>
</dbReference>
<dbReference type="GO" id="GO:0005634">
    <property type="term" value="C:nucleus"/>
    <property type="evidence" value="ECO:0007669"/>
    <property type="project" value="UniProtKB-SubCell"/>
</dbReference>
<dbReference type="PROSITE" id="PS51533">
    <property type="entry name" value="ADD"/>
    <property type="match status" value="1"/>
</dbReference>
<keyword evidence="7" id="KW-0378">Hydrolase</keyword>
<name>A0A3B0JK55_DROGU</name>
<keyword evidence="4" id="KW-0547">Nucleotide-binding</keyword>
<comment type="subcellular location">
    <subcellularLocation>
        <location evidence="1">Nucleus</location>
    </subcellularLocation>
</comment>
<keyword evidence="5" id="KW-0227">DNA damage</keyword>
<dbReference type="CDD" id="cd11726">
    <property type="entry name" value="ADDz_ATRX"/>
    <property type="match status" value="1"/>
</dbReference>
<evidence type="ECO:0000259" key="16">
    <source>
        <dbReference type="PROSITE" id="PS51533"/>
    </source>
</evidence>
<dbReference type="Pfam" id="PF10545">
    <property type="entry name" value="MADF_DNA_bdg"/>
    <property type="match status" value="2"/>
</dbReference>
<evidence type="ECO:0000256" key="6">
    <source>
        <dbReference type="ARBA" id="ARBA00022771"/>
    </source>
</evidence>
<feature type="region of interest" description="Disordered" evidence="14">
    <location>
        <begin position="693"/>
        <end position="776"/>
    </location>
</feature>
<dbReference type="PROSITE" id="PS51029">
    <property type="entry name" value="MADF"/>
    <property type="match status" value="3"/>
</dbReference>
<dbReference type="GO" id="GO:0008270">
    <property type="term" value="F:zinc ion binding"/>
    <property type="evidence" value="ECO:0007669"/>
    <property type="project" value="UniProtKB-KW"/>
</dbReference>
<dbReference type="SUPFAM" id="SSF57903">
    <property type="entry name" value="FYVE/PHD zinc finger"/>
    <property type="match status" value="1"/>
</dbReference>
<dbReference type="FunFam" id="3.30.40.10:FF:000524">
    <property type="entry name" value="Uncharacterized protein, isoform C"/>
    <property type="match status" value="1"/>
</dbReference>
<gene>
    <name evidence="17" type="ORF">DGUA_6G003604</name>
</gene>
<dbReference type="GO" id="GO:0005524">
    <property type="term" value="F:ATP binding"/>
    <property type="evidence" value="ECO:0007669"/>
    <property type="project" value="UniProtKB-KW"/>
</dbReference>
<evidence type="ECO:0000256" key="5">
    <source>
        <dbReference type="ARBA" id="ARBA00022763"/>
    </source>
</evidence>
<evidence type="ECO:0000256" key="2">
    <source>
        <dbReference type="ARBA" id="ARBA00007025"/>
    </source>
</evidence>
<dbReference type="InterPro" id="IPR052131">
    <property type="entry name" value="ATRX_domain-containing"/>
</dbReference>
<dbReference type="Gene3D" id="3.30.40.10">
    <property type="entry name" value="Zinc/RING finger domain, C3HC4 (zinc finger)"/>
    <property type="match status" value="1"/>
</dbReference>
<feature type="compositionally biased region" description="Acidic residues" evidence="14">
    <location>
        <begin position="736"/>
        <end position="770"/>
    </location>
</feature>
<comment type="similarity">
    <text evidence="2">Belongs to the SNF2/RAD54 helicase family.</text>
</comment>
<comment type="catalytic activity">
    <reaction evidence="13">
        <text>ATP + H2O = ADP + phosphate + H(+)</text>
        <dbReference type="Rhea" id="RHEA:13065"/>
        <dbReference type="ChEBI" id="CHEBI:15377"/>
        <dbReference type="ChEBI" id="CHEBI:15378"/>
        <dbReference type="ChEBI" id="CHEBI:30616"/>
        <dbReference type="ChEBI" id="CHEBI:43474"/>
        <dbReference type="ChEBI" id="CHEBI:456216"/>
        <dbReference type="EC" id="3.6.4.12"/>
    </reaction>
</comment>
<dbReference type="GO" id="GO:0006281">
    <property type="term" value="P:DNA repair"/>
    <property type="evidence" value="ECO:0007669"/>
    <property type="project" value="UniProtKB-KW"/>
</dbReference>
<evidence type="ECO:0000313" key="18">
    <source>
        <dbReference type="Proteomes" id="UP000268350"/>
    </source>
</evidence>
<evidence type="ECO:0000256" key="3">
    <source>
        <dbReference type="ARBA" id="ARBA00022723"/>
    </source>
</evidence>
<feature type="region of interest" description="Disordered" evidence="14">
    <location>
        <begin position="449"/>
        <end position="474"/>
    </location>
</feature>
<feature type="domain" description="PHD-type" evidence="16">
    <location>
        <begin position="62"/>
        <end position="200"/>
    </location>
</feature>
<feature type="compositionally biased region" description="Basic and acidic residues" evidence="14">
    <location>
        <begin position="1487"/>
        <end position="1503"/>
    </location>
</feature>
<keyword evidence="3" id="KW-0479">Metal-binding</keyword>
<dbReference type="STRING" id="7266.A0A3B0JK55"/>
<evidence type="ECO:0000256" key="9">
    <source>
        <dbReference type="ARBA" id="ARBA00022840"/>
    </source>
</evidence>
<evidence type="ECO:0000256" key="4">
    <source>
        <dbReference type="ARBA" id="ARBA00022741"/>
    </source>
</evidence>
<feature type="region of interest" description="Disordered" evidence="14">
    <location>
        <begin position="1604"/>
        <end position="1625"/>
    </location>
</feature>
<evidence type="ECO:0000313" key="17">
    <source>
        <dbReference type="EMBL" id="SPP75740.1"/>
    </source>
</evidence>
<keyword evidence="6" id="KW-0863">Zinc-finger</keyword>
<dbReference type="InterPro" id="IPR006578">
    <property type="entry name" value="MADF-dom"/>
</dbReference>
<evidence type="ECO:0000259" key="15">
    <source>
        <dbReference type="PROSITE" id="PS51029"/>
    </source>
</evidence>
<proteinExistence type="inferred from homology"/>
<dbReference type="OMA" id="NEHWNCF"/>
<evidence type="ECO:0000256" key="13">
    <source>
        <dbReference type="ARBA" id="ARBA00047995"/>
    </source>
</evidence>
<dbReference type="GO" id="GO:0031490">
    <property type="term" value="F:chromatin DNA binding"/>
    <property type="evidence" value="ECO:0007669"/>
    <property type="project" value="TreeGrafter"/>
</dbReference>
<dbReference type="GO" id="GO:0010468">
    <property type="term" value="P:regulation of gene expression"/>
    <property type="evidence" value="ECO:0007669"/>
    <property type="project" value="UniProtKB-ARBA"/>
</dbReference>
<dbReference type="InterPro" id="IPR013083">
    <property type="entry name" value="Znf_RING/FYVE/PHD"/>
</dbReference>
<accession>A0A3B0JK55</accession>
<feature type="compositionally biased region" description="Basic and acidic residues" evidence="14">
    <location>
        <begin position="1361"/>
        <end position="1410"/>
    </location>
</feature>
<keyword evidence="12" id="KW-0539">Nucleus</keyword>
<evidence type="ECO:0000256" key="8">
    <source>
        <dbReference type="ARBA" id="ARBA00022833"/>
    </source>
</evidence>
<keyword evidence="10" id="KW-0238">DNA-binding</keyword>
<feature type="compositionally biased region" description="Low complexity" evidence="14">
    <location>
        <begin position="457"/>
        <end position="470"/>
    </location>
</feature>
<dbReference type="PANTHER" id="PTHR46357:SF1">
    <property type="entry name" value="TRANSCRIPTIONAL REGULATOR ATRX"/>
    <property type="match status" value="1"/>
</dbReference>
<evidence type="ECO:0000256" key="11">
    <source>
        <dbReference type="ARBA" id="ARBA00023204"/>
    </source>
</evidence>
<dbReference type="SMART" id="SM00595">
    <property type="entry name" value="MADF"/>
    <property type="match status" value="2"/>
</dbReference>
<keyword evidence="18" id="KW-1185">Reference proteome</keyword>
<dbReference type="InterPro" id="IPR025766">
    <property type="entry name" value="ADD"/>
</dbReference>
<dbReference type="GO" id="GO:0005721">
    <property type="term" value="C:pericentric heterochromatin"/>
    <property type="evidence" value="ECO:0007669"/>
    <property type="project" value="TreeGrafter"/>
</dbReference>
<feature type="compositionally biased region" description="Acidic residues" evidence="14">
    <location>
        <begin position="709"/>
        <end position="718"/>
    </location>
</feature>
<sequence length="1625" mass="182683">MEYTPQRRNMSHTPNNEVMLVPAATPSPSPLAKLDVDFSGSNYEMHSSLSDEERRYYLKEFPSVDTINQRKVDCTVCKLHMGTAPGSEASIKMHPILRVTHCVKCHEFYNSGEFSKGEDGSELYCRWCGQGGEVYCCSTCPYVFCKSCIVKNLSRGVIKDIEQNENWNCFSCTPKILWPLRAQHWALVNYIQTQKRGLQSLQLPEKEARRQMTQDNSLCCRLAKAKSNNLSDSAESLESTTSKRSHNSSVSSAKKGSSSKLQGPPTKRPKASNDEVVCTPDLLTMLEPDCQISMPQKPAARLPVLPANITKTPRIVTVQQNYTEPSPSPSPSSNGKSPPRISLPPPLVLSGSGVRYRQSSPASVVRRTVVPNSVRNTGPVFHTINGFRVDLNSAAQQDSYRLPNGRLIQVKRQMPLGSQPATALTPPTPMSVGPLGQVLIRPRSLAAAPPTIRQVHSSSTNSSPGGTPPSVASNIGNNMGICNPQINQQQRAPQGVRVGNISQTSASGSVNANVNANASGGPLPTLGNANGGEGTLIYAVQPNKAPALMRHVFPNSSIGQARAQLQEQIFNAMDICTHLTGKVISLTHSNAYNQARSYMDLKELYIHMSYLMTYAIGRFKHLQDKCLVDMRDMGFKNDANSLENGQLAAAVDYVCFGQIDDVDLFNTGCNSFHNQVYEYRKSLHANLKEGEDCEPLPPLMPLGVRAEGDPIDEEDPEKENENTSTFEAVPSKNNDNDVDSCDFDEPDDLDDDLDDDNDDLDSEDLGELGTEESMNRNEQAHAYDRKLTRLLREYPSIWCTHHPDYGKMEVTRKQWRVIASHFPRGDDIKLRWKNVRKRYVRIERRNRLGKRFKGYFDKATNYLANRDLPRSQWLEVDCGEDDGDGFERKQLDVIENTMDKDLGARQTRHTKETQEMRKPVKARQVPVRDIDMRIINFAKSHPVLWRKSADPEFNSIDEQTRKSLWLNFCKSATNYPCDYLVGRWQQMFEMFKTFRLRTIKDEKVHVNLQLKYSKYLASLFFLHKIDEQDLRDEFEPQQDCVQNENKSGSKLKQMADDNQFAQQLVLAMRAYPTLWNPRHADYNDVGARERLWPEVARRLPRFKRDAQTCKQRWQMAKFAYECYCRELNRQPQPNETTLQKLRLNFPLEEMQKQASDDEDNEIEIVEPKTDTITIDSDNEDEACLLSSSKKIMKITSVSSHSPKIDVPKREVMEVLPSEADMAAFSSTILASLLEVEITEGTAELKNVSPGHKKQPRKKTTNRPNPALLQLERQRMEEIKLTDAKLKKKVVVKLRRAEEEFEVARKWAKNCDKQAKRDRQAQQAKPDAEENPLTGPKEPISIEVVKGPEHCINGGSSPRNPVADKETEKPEAPQETSSKNDKSDDPKKEIANDDYLKIGDASDRQHEKDDSEAQAETEPQPEPAAEAEAQDEVQSKPDAVDEHNKNEIFSTNPVEGDDMQWLQSETDAVKDKSMDTSTENLADVPLESMDKNVPIEKTEQRKDEVGEEDESKDLDGIGVSDPAKDLSPIASTPEAKAFKDKENEMTVADINPEIVASDTDSATLGMPLPEPILNDDQNEEICKYPRESEPITETEAVAGFNENVEWKLTPSDEPSSNGTATGQLIG</sequence>
<evidence type="ECO:0000256" key="10">
    <source>
        <dbReference type="ARBA" id="ARBA00023125"/>
    </source>
</evidence>
<feature type="domain" description="MADF" evidence="15">
    <location>
        <begin position="933"/>
        <end position="1027"/>
    </location>
</feature>
<dbReference type="GO" id="GO:0016787">
    <property type="term" value="F:hydrolase activity"/>
    <property type="evidence" value="ECO:0007669"/>
    <property type="project" value="UniProtKB-KW"/>
</dbReference>
<feature type="compositionally biased region" description="Basic residues" evidence="14">
    <location>
        <begin position="1250"/>
        <end position="1260"/>
    </location>
</feature>
<feature type="region of interest" description="Disordered" evidence="14">
    <location>
        <begin position="231"/>
        <end position="275"/>
    </location>
</feature>
<feature type="region of interest" description="Disordered" evidence="14">
    <location>
        <begin position="321"/>
        <end position="345"/>
    </location>
</feature>
<evidence type="ECO:0000256" key="12">
    <source>
        <dbReference type="ARBA" id="ARBA00023242"/>
    </source>
</evidence>
<protein>
    <submittedName>
        <fullName evidence="17">Blast:Transcriptional regulator ATRX</fullName>
    </submittedName>
</protein>
<keyword evidence="11" id="KW-0234">DNA repair</keyword>
<dbReference type="GO" id="GO:0003678">
    <property type="term" value="F:DNA helicase activity"/>
    <property type="evidence" value="ECO:0007669"/>
    <property type="project" value="UniProtKB-EC"/>
</dbReference>
<dbReference type="Proteomes" id="UP000268350">
    <property type="component" value="Unassembled WGS sequence"/>
</dbReference>
<feature type="compositionally biased region" description="Basic and acidic residues" evidence="14">
    <location>
        <begin position="1432"/>
        <end position="1445"/>
    </location>
</feature>
<dbReference type="InterPro" id="IPR011011">
    <property type="entry name" value="Znf_FYVE_PHD"/>
</dbReference>
<dbReference type="OrthoDB" id="6286493at2759"/>
<evidence type="ECO:0000256" key="14">
    <source>
        <dbReference type="SAM" id="MobiDB-lite"/>
    </source>
</evidence>
<reference evidence="18" key="1">
    <citation type="submission" date="2018-01" db="EMBL/GenBank/DDBJ databases">
        <authorList>
            <person name="Alioto T."/>
            <person name="Alioto T."/>
        </authorList>
    </citation>
    <scope>NUCLEOTIDE SEQUENCE [LARGE SCALE GENOMIC DNA]</scope>
</reference>
<organism evidence="17 18">
    <name type="scientific">Drosophila guanche</name>
    <name type="common">Fruit fly</name>
    <dbReference type="NCBI Taxonomy" id="7266"/>
    <lineage>
        <taxon>Eukaryota</taxon>
        <taxon>Metazoa</taxon>
        <taxon>Ecdysozoa</taxon>
        <taxon>Arthropoda</taxon>
        <taxon>Hexapoda</taxon>
        <taxon>Insecta</taxon>
        <taxon>Pterygota</taxon>
        <taxon>Neoptera</taxon>
        <taxon>Endopterygota</taxon>
        <taxon>Diptera</taxon>
        <taxon>Brachycera</taxon>
        <taxon>Muscomorpha</taxon>
        <taxon>Ephydroidea</taxon>
        <taxon>Drosophilidae</taxon>
        <taxon>Drosophila</taxon>
        <taxon>Sophophora</taxon>
    </lineage>
</organism>
<feature type="domain" description="MADF" evidence="15">
    <location>
        <begin position="786"/>
        <end position="868"/>
    </location>
</feature>
<feature type="compositionally biased region" description="Low complexity" evidence="14">
    <location>
        <begin position="1415"/>
        <end position="1426"/>
    </location>
</feature>
<evidence type="ECO:0000256" key="1">
    <source>
        <dbReference type="ARBA" id="ARBA00004123"/>
    </source>
</evidence>
<evidence type="ECO:0000256" key="7">
    <source>
        <dbReference type="ARBA" id="ARBA00022801"/>
    </source>
</evidence>